<name>A0A2K9NEZ8_9PROT</name>
<gene>
    <name evidence="4" type="ORF">C0V82_04555</name>
</gene>
<dbReference type="GO" id="GO:0016747">
    <property type="term" value="F:acyltransferase activity, transferring groups other than amino-acyl groups"/>
    <property type="evidence" value="ECO:0007669"/>
    <property type="project" value="InterPro"/>
</dbReference>
<organism evidence="4 5">
    <name type="scientific">Niveispirillum cyanobacteriorum</name>
    <dbReference type="NCBI Taxonomy" id="1612173"/>
    <lineage>
        <taxon>Bacteria</taxon>
        <taxon>Pseudomonadati</taxon>
        <taxon>Pseudomonadota</taxon>
        <taxon>Alphaproteobacteria</taxon>
        <taxon>Rhodospirillales</taxon>
        <taxon>Azospirillaceae</taxon>
        <taxon>Niveispirillum</taxon>
    </lineage>
</organism>
<dbReference type="EMBL" id="CP025611">
    <property type="protein sequence ID" value="AUN31674.1"/>
    <property type="molecule type" value="Genomic_DNA"/>
</dbReference>
<dbReference type="SUPFAM" id="SSF55729">
    <property type="entry name" value="Acyl-CoA N-acyltransferases (Nat)"/>
    <property type="match status" value="1"/>
</dbReference>
<evidence type="ECO:0000256" key="1">
    <source>
        <dbReference type="ARBA" id="ARBA00022679"/>
    </source>
</evidence>
<evidence type="ECO:0000313" key="4">
    <source>
        <dbReference type="EMBL" id="AUN31674.1"/>
    </source>
</evidence>
<keyword evidence="1 4" id="KW-0808">Transferase</keyword>
<dbReference type="Proteomes" id="UP000234752">
    <property type="component" value="Chromosome eg_1"/>
</dbReference>
<dbReference type="CDD" id="cd04301">
    <property type="entry name" value="NAT_SF"/>
    <property type="match status" value="1"/>
</dbReference>
<dbReference type="PANTHER" id="PTHR43877">
    <property type="entry name" value="AMINOALKYLPHOSPHONATE N-ACETYLTRANSFERASE-RELATED-RELATED"/>
    <property type="match status" value="1"/>
</dbReference>
<proteinExistence type="predicted"/>
<protein>
    <submittedName>
        <fullName evidence="4">N-acetyltransferase</fullName>
    </submittedName>
</protein>
<keyword evidence="2" id="KW-0012">Acyltransferase</keyword>
<sequence length="124" mass="13591">MRIRAAVQENRLNDPSRVPASAYQEFLAVSRIWLFEDETGIHGFAAADPRDGSIWALFIDPAAEGRGIGKALLPYALDDLRTGGWTQAHLSTGPGTRADTFYRRQGWEPAGMTEGGEQGFVRAL</sequence>
<accession>A0A2K9NEZ8</accession>
<dbReference type="OrthoDB" id="7356080at2"/>
<reference evidence="4 5" key="1">
    <citation type="submission" date="2017-12" db="EMBL/GenBank/DDBJ databases">
        <title>Genomes of bacteria within cyanobacterial aggregates.</title>
        <authorList>
            <person name="Cai H."/>
        </authorList>
    </citation>
    <scope>NUCLEOTIDE SEQUENCE [LARGE SCALE GENOMIC DNA]</scope>
    <source>
        <strain evidence="4 5">TH16</strain>
    </source>
</reference>
<dbReference type="InterPro" id="IPR050832">
    <property type="entry name" value="Bact_Acetyltransf"/>
</dbReference>
<keyword evidence="5" id="KW-1185">Reference proteome</keyword>
<dbReference type="KEGG" id="ncb:C0V82_04555"/>
<dbReference type="Gene3D" id="3.40.630.30">
    <property type="match status" value="1"/>
</dbReference>
<dbReference type="AlphaFoldDB" id="A0A2K9NEZ8"/>
<feature type="domain" description="N-acetyltransferase" evidence="3">
    <location>
        <begin position="1"/>
        <end position="124"/>
    </location>
</feature>
<dbReference type="InterPro" id="IPR000182">
    <property type="entry name" value="GNAT_dom"/>
</dbReference>
<evidence type="ECO:0000256" key="2">
    <source>
        <dbReference type="ARBA" id="ARBA00023315"/>
    </source>
</evidence>
<dbReference type="PROSITE" id="PS51186">
    <property type="entry name" value="GNAT"/>
    <property type="match status" value="1"/>
</dbReference>
<dbReference type="InterPro" id="IPR016181">
    <property type="entry name" value="Acyl_CoA_acyltransferase"/>
</dbReference>
<evidence type="ECO:0000259" key="3">
    <source>
        <dbReference type="PROSITE" id="PS51186"/>
    </source>
</evidence>
<evidence type="ECO:0000313" key="5">
    <source>
        <dbReference type="Proteomes" id="UP000234752"/>
    </source>
</evidence>
<dbReference type="Pfam" id="PF13508">
    <property type="entry name" value="Acetyltransf_7"/>
    <property type="match status" value="1"/>
</dbReference>